<name>E3BN35_9VIBR</name>
<accession>E3BN35</accession>
<organism evidence="1 2">
    <name type="scientific">Vibrio caribbeanicus ATCC BAA-2122</name>
    <dbReference type="NCBI Taxonomy" id="796620"/>
    <lineage>
        <taxon>Bacteria</taxon>
        <taxon>Pseudomonadati</taxon>
        <taxon>Pseudomonadota</taxon>
        <taxon>Gammaproteobacteria</taxon>
        <taxon>Vibrionales</taxon>
        <taxon>Vibrionaceae</taxon>
        <taxon>Vibrio</taxon>
    </lineage>
</organism>
<protein>
    <submittedName>
        <fullName evidence="1">Uncharacterized protein</fullName>
    </submittedName>
</protein>
<evidence type="ECO:0000313" key="1">
    <source>
        <dbReference type="EMBL" id="EFP95661.1"/>
    </source>
</evidence>
<reference evidence="1 2" key="1">
    <citation type="journal article" date="2012" name="Int. J. Syst. Evol. Microbiol.">
        <title>Vibrio caribbeanicus sp. nov., isolated from the marine sponge Scleritoderma cyanea.</title>
        <authorList>
            <person name="Hoffmann M."/>
            <person name="Monday S.R."/>
            <person name="Allard M.W."/>
            <person name="Strain E.A."/>
            <person name="Whittaker P."/>
            <person name="Naum M."/>
            <person name="McCarthy P.J."/>
            <person name="Lopez J.V."/>
            <person name="Fischer M."/>
            <person name="Brown E.W."/>
        </authorList>
    </citation>
    <scope>NUCLEOTIDE SEQUENCE [LARGE SCALE GENOMIC DNA]</scope>
    <source>
        <strain evidence="1 2">ATCC BAA-2122</strain>
    </source>
</reference>
<comment type="caution">
    <text evidence="1">The sequence shown here is derived from an EMBL/GenBank/DDBJ whole genome shotgun (WGS) entry which is preliminary data.</text>
</comment>
<proteinExistence type="predicted"/>
<sequence>MFLGSSRAATHRNALTAQSKTPAMIAGVFAFGYQLSVLKHLTKYNK</sequence>
<keyword evidence="2" id="KW-1185">Reference proteome</keyword>
<evidence type="ECO:0000313" key="2">
    <source>
        <dbReference type="Proteomes" id="UP000002943"/>
    </source>
</evidence>
<dbReference type="AlphaFoldDB" id="E3BN35"/>
<gene>
    <name evidence="1" type="ORF">VIBC2010_11246</name>
</gene>
<dbReference type="STRING" id="796620.VIBC2010_11246"/>
<dbReference type="Proteomes" id="UP000002943">
    <property type="component" value="Unassembled WGS sequence"/>
</dbReference>
<dbReference type="EMBL" id="AEIU01000091">
    <property type="protein sequence ID" value="EFP95661.1"/>
    <property type="molecule type" value="Genomic_DNA"/>
</dbReference>